<evidence type="ECO:0000259" key="4">
    <source>
        <dbReference type="Pfam" id="PF15035"/>
    </source>
</evidence>
<organism evidence="6 7">
    <name type="scientific">Parascaris univalens</name>
    <name type="common">Nematode worm</name>
    <dbReference type="NCBI Taxonomy" id="6257"/>
    <lineage>
        <taxon>Eukaryota</taxon>
        <taxon>Metazoa</taxon>
        <taxon>Ecdysozoa</taxon>
        <taxon>Nematoda</taxon>
        <taxon>Chromadorea</taxon>
        <taxon>Rhabditida</taxon>
        <taxon>Spirurina</taxon>
        <taxon>Ascaridomorpha</taxon>
        <taxon>Ascaridoidea</taxon>
        <taxon>Ascarididae</taxon>
        <taxon>Parascaris</taxon>
    </lineage>
</organism>
<dbReference type="WBParaSite" id="PgR022X_g021_t02">
    <property type="protein sequence ID" value="PgR022X_g021_t02"/>
    <property type="gene ID" value="PgR022X_g021"/>
</dbReference>
<keyword evidence="1 2" id="KW-0175">Coiled coil</keyword>
<evidence type="ECO:0000313" key="7">
    <source>
        <dbReference type="WBParaSite" id="PgR022X_g021_t01"/>
    </source>
</evidence>
<dbReference type="Pfam" id="PF15035">
    <property type="entry name" value="Rootletin"/>
    <property type="match status" value="1"/>
</dbReference>
<proteinExistence type="predicted"/>
<feature type="coiled-coil region" evidence="2">
    <location>
        <begin position="1250"/>
        <end position="1464"/>
    </location>
</feature>
<feature type="region of interest" description="Disordered" evidence="3">
    <location>
        <begin position="1865"/>
        <end position="1955"/>
    </location>
</feature>
<feature type="domain" description="PUMA/OVT1 coiled-coil region" evidence="5">
    <location>
        <begin position="395"/>
        <end position="466"/>
    </location>
</feature>
<dbReference type="InterPro" id="IPR055167">
    <property type="entry name" value="Rootletin-like_CC"/>
</dbReference>
<dbReference type="WBParaSite" id="PgR022X_g021_t03">
    <property type="protein sequence ID" value="PgR022X_g021_t03"/>
    <property type="gene ID" value="PgR022X_g021"/>
</dbReference>
<dbReference type="PANTHER" id="PTHR23159">
    <property type="entry name" value="CENTROSOMAL PROTEIN 2"/>
    <property type="match status" value="1"/>
</dbReference>
<dbReference type="Proteomes" id="UP000887569">
    <property type="component" value="Unplaced"/>
</dbReference>
<feature type="coiled-coil region" evidence="2">
    <location>
        <begin position="1492"/>
        <end position="1533"/>
    </location>
</feature>
<dbReference type="Gene3D" id="1.10.287.1490">
    <property type="match status" value="2"/>
</dbReference>
<dbReference type="Pfam" id="PF24423">
    <property type="entry name" value="OVT1"/>
    <property type="match status" value="1"/>
</dbReference>
<evidence type="ECO:0000256" key="3">
    <source>
        <dbReference type="SAM" id="MobiDB-lite"/>
    </source>
</evidence>
<protein>
    <submittedName>
        <fullName evidence="7 8">227 kDa spindle-and centromere-associated protein</fullName>
    </submittedName>
</protein>
<reference evidence="7 8" key="1">
    <citation type="submission" date="2022-11" db="UniProtKB">
        <authorList>
            <consortium name="WormBaseParasite"/>
        </authorList>
    </citation>
    <scope>IDENTIFICATION</scope>
</reference>
<dbReference type="PANTHER" id="PTHR23159:SF60">
    <property type="entry name" value="SPINDLE ASSEMBLY ABNORMAL PROTEIN 4"/>
    <property type="match status" value="1"/>
</dbReference>
<evidence type="ECO:0000256" key="1">
    <source>
        <dbReference type="ARBA" id="ARBA00023054"/>
    </source>
</evidence>
<feature type="domain" description="Rootletin-like coiled-coil" evidence="4">
    <location>
        <begin position="82"/>
        <end position="249"/>
    </location>
</feature>
<feature type="compositionally biased region" description="Basic residues" evidence="3">
    <location>
        <begin position="1938"/>
        <end position="1948"/>
    </location>
</feature>
<accession>A0A915B043</accession>
<dbReference type="Pfam" id="PF24627">
    <property type="entry name" value="PUMA_CC"/>
    <property type="match status" value="1"/>
</dbReference>
<name>A0A915B043_PARUN</name>
<feature type="coiled-coil region" evidence="2">
    <location>
        <begin position="99"/>
        <end position="126"/>
    </location>
</feature>
<evidence type="ECO:0000313" key="6">
    <source>
        <dbReference type="Proteomes" id="UP000887569"/>
    </source>
</evidence>
<sequence>MEGTCSEEENLAKRVTPTAVTSGTYGTHVVDTTDLALSDVVIGCGSTIYETSDSIGSDVMLGLSSHGVSSVSGLDRDLNSFKKRIDANTEEQREHADMMVGLQRKIEEYRRRIVDAEKQVSIQKANDDVSFSIKETADTWLPDMKSDAADYEWASRLDEERRRNDELHMQITQQQVDLQRLQKYFEANMQEKEKIYQTREKNLAYYLNAEQRKMLDLWEELQRVRRQFADYKEQTERDLENQKNEVAKVTQSVGGMAGRLNTSSHGDSGLVQDVVLLEAMRRFRELQAVPVGASADDYNALMKKYEETVERVIELESHGDGSTAKMLSLEAELRRTKDKFIECSEFLRKLGDLAAGSYRGDERTSKIVSLSPGGMSLPSEIYRSVRNILRNHDSEMQHIQRKLKNSDTQVCELTTRLEGTEEARRRSDKQLVDAKREINIQQRAVDDANRELRRVEDRLHIMESEKIVAENARQQLEEEVRRLTLQVDQSKADGERRVVEEGEIQKRIVEDEYRSMISELTRRMNAFQDENKRLKNDLGCTKERLKNVEFEYNSTIRKLEDKDIALKHLEDTKLDLLKDLENQRTRYDAVTNELDTLQTTFEASTKNIAQLEANIKEINLMRDEISKEKDSLAQKLADVTHKLEIETVRREDIQRSCVGHSEDVEKQRLQIIEYEREVMALRRLNDELDTNVKTGQAKVTSLENSITSVQTEVTKLTTLNDKLQKEKQSIMSSKQKADTDVDLLKEKLRKLEQECDKLKEENKALHEDEQIARQMCKEEASRIHLLERDLKDAMAEVEELKKQLQKMDEENSERLESVLRTKISSDTVDTSEIAEYTEVKVKELREKYKADLERLQSNKDDLERRMQILEDELAERQRIVERQRTEMNDLKLEYQLESDRLRAEMATVELKYQSEVEDERDQRSRDADSWKVTSEELRSKISFMEKMLEEAKNRETVLREEATEWEEKHDIISNESLKLRNEIERIRSDAEEDIQKWKKDVHMAQNELKNLERVCETLRSQLTAANDRVASLNTTINEQTSKIRELNSHVHRLEEDLADSRATSSAIENDLGNATGRLRSSEEHNAILQSENRKSKTEIEALKHQIDTIKNTKESCESEVERLKKKIVQTTTITKEQNEKIEKLRIEHDHLERDYREKTKEVDRLKEVEKTFELKVNRARQELDEFSKKLIVTETERNAISGEAQKLDKEVQLVKEQLQYKSDEFHKALDELANAHRISEEGRVNAIHQLEARRFEIDDLKSRLENSEQRLATLQQEYVNADKERGALNDAMRRFQATISRSVVAEEHVDVSTIETQMQKLMSRIEAIERERNEYRDSLNRLKNRCSTSYSSVDRQETVYRTFEERVISAEDERRKVELKLSSMKEMLKSQEEKLKQRDEERRNLKSNIVTFELEARAKDAQIRHLNDLLKRVQAELENSQNDNRALRERQEQYETNRIHLEQRLPTDEGEPRVKALMAAFATERQSLSDSLKKLASQLQISETKNADLRDDAERLKRDLLKAERVEEDLRRNLVEQTEIMRENQQLRSQLGVAQSDLANASGRKQQLEGELAAVRAELRDHKQHLHDAISRIAELQRQLQDANAEKSRLTDRIIGLEKTIGTLRNTETELRAQLSTAADERKALNSELEEMRRRIVQMESEKKDVDNQLEEVNKARIIMTKKIEILETEKHSAELVISETASQREAIERSLNALERENKELYKNCAQLQQQIAQLEMDNGERLIALTTKQKEDHEKFVAAVKAEKVQVERIVENRDRAQKSRIRQLENQLSMMREQLDNERARSHQMSERFIVNETNRRVSSSSFRLSGDAAGVAAATILHPQTDRLDYVFANRSALSSYYTVPTEQHASRGKEAYRTSSTIKSSDGTTRESYTYQSRTVSSNIIEQANGMTSSASGEGMSRAYPPTEVNQGDVTGRKSRPATRKQQMKSTFSE</sequence>
<evidence type="ECO:0000313" key="8">
    <source>
        <dbReference type="WBParaSite" id="PgR022X_g021_t02"/>
    </source>
</evidence>
<evidence type="ECO:0000259" key="5">
    <source>
        <dbReference type="Pfam" id="PF24627"/>
    </source>
</evidence>
<dbReference type="InterPro" id="IPR057531">
    <property type="entry name" value="PUMA/OVT1_CC"/>
</dbReference>
<feature type="compositionally biased region" description="Polar residues" evidence="3">
    <location>
        <begin position="1878"/>
        <end position="1917"/>
    </location>
</feature>
<keyword evidence="6" id="KW-1185">Reference proteome</keyword>
<feature type="coiled-coil region" evidence="2">
    <location>
        <begin position="389"/>
        <end position="900"/>
    </location>
</feature>
<feature type="coiled-coil region" evidence="2">
    <location>
        <begin position="225"/>
        <end position="252"/>
    </location>
</feature>
<evidence type="ECO:0000256" key="2">
    <source>
        <dbReference type="SAM" id="Coils"/>
    </source>
</evidence>
<dbReference type="WBParaSite" id="PgR022X_g021_t01">
    <property type="protein sequence ID" value="PgR022X_g021_t01"/>
    <property type="gene ID" value="PgR022X_g021"/>
</dbReference>
<feature type="coiled-coil region" evidence="2">
    <location>
        <begin position="1558"/>
        <end position="1739"/>
    </location>
</feature>
<feature type="compositionally biased region" description="Basic and acidic residues" evidence="3">
    <location>
        <begin position="1079"/>
        <end position="1095"/>
    </location>
</feature>
<feature type="region of interest" description="Disordered" evidence="3">
    <location>
        <begin position="1073"/>
        <end position="1095"/>
    </location>
</feature>
<feature type="coiled-coil region" evidence="2">
    <location>
        <begin position="1777"/>
        <end position="1804"/>
    </location>
</feature>
<dbReference type="SUPFAM" id="SSF57997">
    <property type="entry name" value="Tropomyosin"/>
    <property type="match status" value="1"/>
</dbReference>